<dbReference type="EMBL" id="CAJNRE010002147">
    <property type="protein sequence ID" value="CAF1967775.1"/>
    <property type="molecule type" value="Genomic_DNA"/>
</dbReference>
<evidence type="ECO:0000256" key="1">
    <source>
        <dbReference type="ARBA" id="ARBA00004123"/>
    </source>
</evidence>
<dbReference type="EMBL" id="CAJOBJ010008233">
    <property type="protein sequence ID" value="CAF4106881.1"/>
    <property type="molecule type" value="Genomic_DNA"/>
</dbReference>
<dbReference type="PANTHER" id="PTHR22881:SF27">
    <property type="entry name" value="BROMODOMAIN CONTAINING 7_9"/>
    <property type="match status" value="1"/>
</dbReference>
<dbReference type="GO" id="GO:0005634">
    <property type="term" value="C:nucleus"/>
    <property type="evidence" value="ECO:0007669"/>
    <property type="project" value="UniProtKB-SubCell"/>
</dbReference>
<dbReference type="OrthoDB" id="21648at2759"/>
<evidence type="ECO:0000313" key="12">
    <source>
        <dbReference type="Proteomes" id="UP000663834"/>
    </source>
</evidence>
<proteinExistence type="predicted"/>
<evidence type="ECO:0000256" key="7">
    <source>
        <dbReference type="SAM" id="MobiDB-lite"/>
    </source>
</evidence>
<dbReference type="Gene3D" id="1.20.920.10">
    <property type="entry name" value="Bromodomain-like"/>
    <property type="match status" value="1"/>
</dbReference>
<dbReference type="InterPro" id="IPR001487">
    <property type="entry name" value="Bromodomain"/>
</dbReference>
<dbReference type="PROSITE" id="PS50014">
    <property type="entry name" value="BROMODOMAIN_2"/>
    <property type="match status" value="1"/>
</dbReference>
<protein>
    <recommendedName>
        <fullName evidence="8">Bromo domain-containing protein</fullName>
    </recommendedName>
</protein>
<sequence length="581" mass="65879">MFRRGTKRPRFSVGGHAVFEHDDSSSHSGFGMMEYEEDSSSQQLTTSNSDSNILLNQNSLERPKRVQKMLTKFHTEDNTHLNACLDHLLLTLSRKDKEGFFQYPVTDQFAPGYSQIITRPMDFSTMKKKITQDDYSNVIEFRSDFELMCENAMKYNRPDTIYWRAAKKLLATGAKLMNKDKLLSFRRGVECFTRLSERELGFRIDSSSHSMDEQTTSSNDPYDSSINDPENLSSTSLNQSSVQRKPKLILKLPKFYEKPPTSVVPEEEDDEELSPEETLAQAKQASQCAREKLRLHRSLCSYTLAYQRKKGSTSLRFVNQDDLSQQNIALVELDHLLTNEDNLNISSALPIVTDDVKRNHLSAKEFLENGPFSSNSSQHDSTFSSVSKEEVDLLIHAYGSEFSAQYAVSLMDYVKDAGDLALAYVDRFLSVLTNGEHDNLVMKKREKQPKLEESECKIGETAAMNNVVPSIDSMSSADEIKLEPQIHTHLLHPQSDTKLDENSNLHIPFNRLSQSSSQLHQVISLQQTDEQAIGYDSAEKVLFNFNDLTSLSNGPEKLITSESIHHNLGIISNNEPLFDKL</sequence>
<evidence type="ECO:0000256" key="5">
    <source>
        <dbReference type="ARBA" id="ARBA00023242"/>
    </source>
</evidence>
<keyword evidence="3 6" id="KW-0103">Bromodomain</keyword>
<feature type="compositionally biased region" description="Polar residues" evidence="7">
    <location>
        <begin position="40"/>
        <end position="52"/>
    </location>
</feature>
<evidence type="ECO:0000313" key="10">
    <source>
        <dbReference type="EMBL" id="CAF1967775.1"/>
    </source>
</evidence>
<gene>
    <name evidence="11" type="ORF">GIL414_LOCUS17383</name>
    <name evidence="9" type="ORF">KQP761_LOCUS696</name>
    <name evidence="10" type="ORF">MBJ925_LOCUS6666</name>
</gene>
<keyword evidence="4" id="KW-0804">Transcription</keyword>
<dbReference type="Pfam" id="PF00439">
    <property type="entry name" value="Bromodomain"/>
    <property type="match status" value="1"/>
</dbReference>
<evidence type="ECO:0000256" key="3">
    <source>
        <dbReference type="ARBA" id="ARBA00023117"/>
    </source>
</evidence>
<dbReference type="Proteomes" id="UP000663834">
    <property type="component" value="Unassembled WGS sequence"/>
</dbReference>
<keyword evidence="5" id="KW-0539">Nucleus</keyword>
<dbReference type="InterPro" id="IPR051831">
    <property type="entry name" value="Bromodomain_contain_prot"/>
</dbReference>
<evidence type="ECO:0000256" key="6">
    <source>
        <dbReference type="PROSITE-ProRule" id="PRU00035"/>
    </source>
</evidence>
<evidence type="ECO:0000313" key="11">
    <source>
        <dbReference type="EMBL" id="CAF4106881.1"/>
    </source>
</evidence>
<dbReference type="PRINTS" id="PR00503">
    <property type="entry name" value="BROMODOMAIN"/>
</dbReference>
<dbReference type="SMART" id="SM00297">
    <property type="entry name" value="BROMO"/>
    <property type="match status" value="1"/>
</dbReference>
<evidence type="ECO:0000259" key="8">
    <source>
        <dbReference type="PROSITE" id="PS50014"/>
    </source>
</evidence>
<dbReference type="Proteomes" id="UP000663824">
    <property type="component" value="Unassembled WGS sequence"/>
</dbReference>
<dbReference type="GO" id="GO:0006357">
    <property type="term" value="P:regulation of transcription by RNA polymerase II"/>
    <property type="evidence" value="ECO:0007669"/>
    <property type="project" value="TreeGrafter"/>
</dbReference>
<dbReference type="EMBL" id="CAJNOW010000046">
    <property type="protein sequence ID" value="CAF1218717.1"/>
    <property type="molecule type" value="Genomic_DNA"/>
</dbReference>
<dbReference type="AlphaFoldDB" id="A0A814XM22"/>
<dbReference type="SUPFAM" id="SSF47370">
    <property type="entry name" value="Bromodomain"/>
    <property type="match status" value="1"/>
</dbReference>
<dbReference type="Pfam" id="PF12024">
    <property type="entry name" value="DUF3512"/>
    <property type="match status" value="1"/>
</dbReference>
<feature type="region of interest" description="Disordered" evidence="7">
    <location>
        <begin position="1"/>
        <end position="52"/>
    </location>
</feature>
<name>A0A814XM22_9BILA</name>
<evidence type="ECO:0000256" key="4">
    <source>
        <dbReference type="ARBA" id="ARBA00023163"/>
    </source>
</evidence>
<dbReference type="Proteomes" id="UP000681720">
    <property type="component" value="Unassembled WGS sequence"/>
</dbReference>
<feature type="compositionally biased region" description="Basic residues" evidence="7">
    <location>
        <begin position="1"/>
        <end position="10"/>
    </location>
</feature>
<feature type="domain" description="Bromo" evidence="8">
    <location>
        <begin position="93"/>
        <end position="163"/>
    </location>
</feature>
<accession>A0A814XM22</accession>
<dbReference type="InterPro" id="IPR021900">
    <property type="entry name" value="DUF3512"/>
</dbReference>
<comment type="subcellular location">
    <subcellularLocation>
        <location evidence="1">Nucleus</location>
    </subcellularLocation>
</comment>
<keyword evidence="2" id="KW-0805">Transcription regulation</keyword>
<organism evidence="9 12">
    <name type="scientific">Rotaria magnacalcarata</name>
    <dbReference type="NCBI Taxonomy" id="392030"/>
    <lineage>
        <taxon>Eukaryota</taxon>
        <taxon>Metazoa</taxon>
        <taxon>Spiralia</taxon>
        <taxon>Gnathifera</taxon>
        <taxon>Rotifera</taxon>
        <taxon>Eurotatoria</taxon>
        <taxon>Bdelloidea</taxon>
        <taxon>Philodinida</taxon>
        <taxon>Philodinidae</taxon>
        <taxon>Rotaria</taxon>
    </lineage>
</organism>
<reference evidence="9" key="1">
    <citation type="submission" date="2021-02" db="EMBL/GenBank/DDBJ databases">
        <authorList>
            <person name="Nowell W R."/>
        </authorList>
    </citation>
    <scope>NUCLEOTIDE SEQUENCE</scope>
</reference>
<feature type="region of interest" description="Disordered" evidence="7">
    <location>
        <begin position="205"/>
        <end position="240"/>
    </location>
</feature>
<comment type="caution">
    <text evidence="9">The sequence shown here is derived from an EMBL/GenBank/DDBJ whole genome shotgun (WGS) entry which is preliminary data.</text>
</comment>
<dbReference type="InterPro" id="IPR036427">
    <property type="entry name" value="Bromodomain-like_sf"/>
</dbReference>
<evidence type="ECO:0000313" key="9">
    <source>
        <dbReference type="EMBL" id="CAF1218717.1"/>
    </source>
</evidence>
<dbReference type="PANTHER" id="PTHR22881">
    <property type="entry name" value="BROMODOMAIN CONTAINING PROTEIN"/>
    <property type="match status" value="1"/>
</dbReference>
<evidence type="ECO:0000256" key="2">
    <source>
        <dbReference type="ARBA" id="ARBA00023015"/>
    </source>
</evidence>